<keyword evidence="3" id="KW-1185">Reference proteome</keyword>
<sequence>MGVATALVTVWLLWTLRSRFLRGLLATAIGLALFVWAGLVWVRSALSPGLEVLAEVPGPPDSRLRLVVLEVQTGAVDRRTYSVRVRAGRGLLAQESQLWVAGGAEARPSQVRFVDARTVEVIARGVCGYRSTVDPVTLSVAPVHRPPPGDGC</sequence>
<reference evidence="3" key="1">
    <citation type="journal article" date="2019" name="Int. J. Syst. Evol. Microbiol.">
        <title>The Global Catalogue of Microorganisms (GCM) 10K type strain sequencing project: providing services to taxonomists for standard genome sequencing and annotation.</title>
        <authorList>
            <consortium name="The Broad Institute Genomics Platform"/>
            <consortium name="The Broad Institute Genome Sequencing Center for Infectious Disease"/>
            <person name="Wu L."/>
            <person name="Ma J."/>
        </authorList>
    </citation>
    <scope>NUCLEOTIDE SEQUENCE [LARGE SCALE GENOMIC DNA]</scope>
    <source>
        <strain evidence="3">CCUG 49018</strain>
    </source>
</reference>
<comment type="caution">
    <text evidence="2">The sequence shown here is derived from an EMBL/GenBank/DDBJ whole genome shotgun (WGS) entry which is preliminary data.</text>
</comment>
<keyword evidence="1" id="KW-0472">Membrane</keyword>
<name>A0ABW3VE77_9PSEU</name>
<proteinExistence type="predicted"/>
<protein>
    <recommendedName>
        <fullName evidence="4">DUF4131 domain-containing protein</fullName>
    </recommendedName>
</protein>
<organism evidence="2 3">
    <name type="scientific">Pseudonocardia benzenivorans</name>
    <dbReference type="NCBI Taxonomy" id="228005"/>
    <lineage>
        <taxon>Bacteria</taxon>
        <taxon>Bacillati</taxon>
        <taxon>Actinomycetota</taxon>
        <taxon>Actinomycetes</taxon>
        <taxon>Pseudonocardiales</taxon>
        <taxon>Pseudonocardiaceae</taxon>
        <taxon>Pseudonocardia</taxon>
    </lineage>
</organism>
<keyword evidence="1" id="KW-1133">Transmembrane helix</keyword>
<dbReference type="EMBL" id="JBHTMB010000062">
    <property type="protein sequence ID" value="MFD1233439.1"/>
    <property type="molecule type" value="Genomic_DNA"/>
</dbReference>
<evidence type="ECO:0000256" key="1">
    <source>
        <dbReference type="SAM" id="Phobius"/>
    </source>
</evidence>
<dbReference type="Proteomes" id="UP001597182">
    <property type="component" value="Unassembled WGS sequence"/>
</dbReference>
<accession>A0ABW3VE77</accession>
<evidence type="ECO:0008006" key="4">
    <source>
        <dbReference type="Google" id="ProtNLM"/>
    </source>
</evidence>
<feature type="transmembrane region" description="Helical" evidence="1">
    <location>
        <begin position="20"/>
        <end position="42"/>
    </location>
</feature>
<keyword evidence="1" id="KW-0812">Transmembrane</keyword>
<evidence type="ECO:0000313" key="3">
    <source>
        <dbReference type="Proteomes" id="UP001597182"/>
    </source>
</evidence>
<gene>
    <name evidence="2" type="ORF">ACFQ34_09110</name>
</gene>
<evidence type="ECO:0000313" key="2">
    <source>
        <dbReference type="EMBL" id="MFD1233439.1"/>
    </source>
</evidence>